<feature type="chain" id="PRO_5016292681" description="EF-hand domain-containing protein" evidence="1">
    <location>
        <begin position="22"/>
        <end position="181"/>
    </location>
</feature>
<name>A0A318S7G5_9DEIO</name>
<dbReference type="AlphaFoldDB" id="A0A318S7G5"/>
<evidence type="ECO:0000256" key="1">
    <source>
        <dbReference type="SAM" id="SignalP"/>
    </source>
</evidence>
<feature type="signal peptide" evidence="1">
    <location>
        <begin position="1"/>
        <end position="21"/>
    </location>
</feature>
<evidence type="ECO:0008006" key="4">
    <source>
        <dbReference type="Google" id="ProtNLM"/>
    </source>
</evidence>
<protein>
    <recommendedName>
        <fullName evidence="4">EF-hand domain-containing protein</fullName>
    </recommendedName>
</protein>
<comment type="caution">
    <text evidence="2">The sequence shown here is derived from an EMBL/GenBank/DDBJ whole genome shotgun (WGS) entry which is preliminary data.</text>
</comment>
<organism evidence="2 3">
    <name type="scientific">Deinococcus yavapaiensis KR-236</name>
    <dbReference type="NCBI Taxonomy" id="694435"/>
    <lineage>
        <taxon>Bacteria</taxon>
        <taxon>Thermotogati</taxon>
        <taxon>Deinococcota</taxon>
        <taxon>Deinococci</taxon>
        <taxon>Deinococcales</taxon>
        <taxon>Deinococcaceae</taxon>
        <taxon>Deinococcus</taxon>
    </lineage>
</organism>
<reference evidence="2 3" key="1">
    <citation type="submission" date="2018-06" db="EMBL/GenBank/DDBJ databases">
        <title>Genomic Encyclopedia of Type Strains, Phase IV (KMG-IV): sequencing the most valuable type-strain genomes for metagenomic binning, comparative biology and taxonomic classification.</title>
        <authorList>
            <person name="Goeker M."/>
        </authorList>
    </citation>
    <scope>NUCLEOTIDE SEQUENCE [LARGE SCALE GENOMIC DNA]</scope>
    <source>
        <strain evidence="2 3">DSM 18048</strain>
    </source>
</reference>
<dbReference type="RefSeq" id="WP_110886744.1">
    <property type="nucleotide sequence ID" value="NZ_QJSX01000007.1"/>
</dbReference>
<evidence type="ECO:0000313" key="2">
    <source>
        <dbReference type="EMBL" id="PYE53836.1"/>
    </source>
</evidence>
<keyword evidence="1" id="KW-0732">Signal</keyword>
<keyword evidence="3" id="KW-1185">Reference proteome</keyword>
<dbReference type="OrthoDB" id="68590at2"/>
<dbReference type="Proteomes" id="UP000248326">
    <property type="component" value="Unassembled WGS sequence"/>
</dbReference>
<dbReference type="EMBL" id="QJSX01000007">
    <property type="protein sequence ID" value="PYE53836.1"/>
    <property type="molecule type" value="Genomic_DNA"/>
</dbReference>
<gene>
    <name evidence="2" type="ORF">DES52_10794</name>
</gene>
<accession>A0A318S7G5</accession>
<sequence length="181" mass="19445">MKRARLLPAALVVLASSAAFAHPVDEVVQGAYLTLAPGEVRLELDLTPGTKVMGAVVTALDTNKDGVVSHQEARAYGMKVLGRSTLKIDGKTVPWTLGTVEVPSLSTLRLGNVIKIYATAKRSDAAGTRTLSYQNRYQPAKSSWIANVFLQPASGWQYRVTKQARSNDGRTLAVTYGASRS</sequence>
<proteinExistence type="predicted"/>
<evidence type="ECO:0000313" key="3">
    <source>
        <dbReference type="Proteomes" id="UP000248326"/>
    </source>
</evidence>